<keyword evidence="13" id="KW-0862">Zinc</keyword>
<dbReference type="Pfam" id="PF00883">
    <property type="entry name" value="Peptidase_M17"/>
    <property type="match status" value="1"/>
</dbReference>
<keyword evidence="11" id="KW-0833">Ubl conjugation pathway</keyword>
<reference evidence="19" key="1">
    <citation type="submission" date="2021-02" db="EMBL/GenBank/DDBJ databases">
        <authorList>
            <person name="Nowell W R."/>
        </authorList>
    </citation>
    <scope>NUCLEOTIDE SEQUENCE</scope>
</reference>
<evidence type="ECO:0000256" key="15">
    <source>
        <dbReference type="ARBA" id="ARBA00023136"/>
    </source>
</evidence>
<organism evidence="19 20">
    <name type="scientific">Adineta ricciae</name>
    <name type="common">Rotifer</name>
    <dbReference type="NCBI Taxonomy" id="249248"/>
    <lineage>
        <taxon>Eukaryota</taxon>
        <taxon>Metazoa</taxon>
        <taxon>Spiralia</taxon>
        <taxon>Gnathifera</taxon>
        <taxon>Rotifera</taxon>
        <taxon>Eurotatoria</taxon>
        <taxon>Bdelloidea</taxon>
        <taxon>Adinetida</taxon>
        <taxon>Adinetidae</taxon>
        <taxon>Adineta</taxon>
    </lineage>
</organism>
<dbReference type="Pfam" id="PF12483">
    <property type="entry name" value="GIDE"/>
    <property type="match status" value="1"/>
</dbReference>
<dbReference type="CDD" id="cd00433">
    <property type="entry name" value="Peptidase_M17"/>
    <property type="match status" value="1"/>
</dbReference>
<evidence type="ECO:0000256" key="8">
    <source>
        <dbReference type="ARBA" id="ARBA00022692"/>
    </source>
</evidence>
<dbReference type="PANTHER" id="PTHR11963:SF48">
    <property type="entry name" value="DIPEPTIDASE B, ISOFORM A"/>
    <property type="match status" value="1"/>
</dbReference>
<name>A0A814CIG0_ADIRI</name>
<keyword evidence="15 17" id="KW-0472">Membrane</keyword>
<dbReference type="Pfam" id="PF13920">
    <property type="entry name" value="zf-C3HC4_3"/>
    <property type="match status" value="1"/>
</dbReference>
<dbReference type="PROSITE" id="PS50089">
    <property type="entry name" value="ZF_RING_2"/>
    <property type="match status" value="1"/>
</dbReference>
<comment type="catalytic activity">
    <reaction evidence="1">
        <text>S-ubiquitinyl-[E2 ubiquitin-conjugating enzyme]-L-cysteine + [acceptor protein]-L-lysine = [E2 ubiquitin-conjugating enzyme]-L-cysteine + N(6)-ubiquitinyl-[acceptor protein]-L-lysine.</text>
        <dbReference type="EC" id="2.3.2.27"/>
    </reaction>
</comment>
<dbReference type="SMART" id="SM00184">
    <property type="entry name" value="RING"/>
    <property type="match status" value="1"/>
</dbReference>
<dbReference type="EC" id="2.3.2.27" evidence="4"/>
<feature type="domain" description="RING-type" evidence="18">
    <location>
        <begin position="286"/>
        <end position="328"/>
    </location>
</feature>
<feature type="transmembrane region" description="Helical" evidence="17">
    <location>
        <begin position="233"/>
        <end position="254"/>
    </location>
</feature>
<dbReference type="GO" id="GO:0016020">
    <property type="term" value="C:membrane"/>
    <property type="evidence" value="ECO:0007669"/>
    <property type="project" value="UniProtKB-SubCell"/>
</dbReference>
<dbReference type="Gene3D" id="3.30.40.10">
    <property type="entry name" value="Zinc/RING finger domain, C3HC4 (zinc finger)"/>
    <property type="match status" value="1"/>
</dbReference>
<dbReference type="GO" id="GO:0061630">
    <property type="term" value="F:ubiquitin protein ligase activity"/>
    <property type="evidence" value="ECO:0007669"/>
    <property type="project" value="UniProtKB-EC"/>
</dbReference>
<evidence type="ECO:0000256" key="13">
    <source>
        <dbReference type="ARBA" id="ARBA00022833"/>
    </source>
</evidence>
<dbReference type="GO" id="GO:0006508">
    <property type="term" value="P:proteolysis"/>
    <property type="evidence" value="ECO:0007669"/>
    <property type="project" value="UniProtKB-KW"/>
</dbReference>
<dbReference type="GO" id="GO:0030145">
    <property type="term" value="F:manganese ion binding"/>
    <property type="evidence" value="ECO:0007669"/>
    <property type="project" value="InterPro"/>
</dbReference>
<dbReference type="InterPro" id="IPR011356">
    <property type="entry name" value="Leucine_aapep/pepB"/>
</dbReference>
<dbReference type="PROSITE" id="PS00631">
    <property type="entry name" value="CYTOSOL_AP"/>
    <property type="match status" value="1"/>
</dbReference>
<dbReference type="InterPro" id="IPR013083">
    <property type="entry name" value="Znf_RING/FYVE/PHD"/>
</dbReference>
<keyword evidence="7" id="KW-0808">Transferase</keyword>
<evidence type="ECO:0000256" key="9">
    <source>
        <dbReference type="ARBA" id="ARBA00022723"/>
    </source>
</evidence>
<dbReference type="Proteomes" id="UP000663828">
    <property type="component" value="Unassembled WGS sequence"/>
</dbReference>
<evidence type="ECO:0000256" key="10">
    <source>
        <dbReference type="ARBA" id="ARBA00022771"/>
    </source>
</evidence>
<evidence type="ECO:0000256" key="7">
    <source>
        <dbReference type="ARBA" id="ARBA00022679"/>
    </source>
</evidence>
<evidence type="ECO:0000256" key="14">
    <source>
        <dbReference type="ARBA" id="ARBA00022989"/>
    </source>
</evidence>
<keyword evidence="5" id="KW-0031">Aminopeptidase</keyword>
<keyword evidence="10 16" id="KW-0863">Zinc-finger</keyword>
<dbReference type="PANTHER" id="PTHR11963">
    <property type="entry name" value="LEUCINE AMINOPEPTIDASE-RELATED"/>
    <property type="match status" value="1"/>
</dbReference>
<proteinExistence type="inferred from homology"/>
<evidence type="ECO:0000256" key="4">
    <source>
        <dbReference type="ARBA" id="ARBA00012483"/>
    </source>
</evidence>
<evidence type="ECO:0000256" key="16">
    <source>
        <dbReference type="PROSITE-ProRule" id="PRU00175"/>
    </source>
</evidence>
<evidence type="ECO:0000256" key="5">
    <source>
        <dbReference type="ARBA" id="ARBA00022438"/>
    </source>
</evidence>
<accession>A0A814CIG0</accession>
<gene>
    <name evidence="19" type="ORF">XAT740_LOCUS10163</name>
</gene>
<keyword evidence="20" id="KW-1185">Reference proteome</keyword>
<dbReference type="SUPFAM" id="SSF53187">
    <property type="entry name" value="Zn-dependent exopeptidases"/>
    <property type="match status" value="1"/>
</dbReference>
<comment type="caution">
    <text evidence="19">The sequence shown here is derived from an EMBL/GenBank/DDBJ whole genome shotgun (WGS) entry which is preliminary data.</text>
</comment>
<dbReference type="GO" id="GO:0005737">
    <property type="term" value="C:cytoplasm"/>
    <property type="evidence" value="ECO:0007669"/>
    <property type="project" value="InterPro"/>
</dbReference>
<dbReference type="EMBL" id="CAJNOR010000537">
    <property type="protein sequence ID" value="CAF0941861.1"/>
    <property type="molecule type" value="Genomic_DNA"/>
</dbReference>
<dbReference type="InterPro" id="IPR001841">
    <property type="entry name" value="Znf_RING"/>
</dbReference>
<comment type="similarity">
    <text evidence="3">Belongs to the peptidase M17 family.</text>
</comment>
<dbReference type="GO" id="GO:0070006">
    <property type="term" value="F:metalloaminopeptidase activity"/>
    <property type="evidence" value="ECO:0007669"/>
    <property type="project" value="InterPro"/>
</dbReference>
<evidence type="ECO:0000256" key="2">
    <source>
        <dbReference type="ARBA" id="ARBA00004141"/>
    </source>
</evidence>
<dbReference type="InterPro" id="IPR000819">
    <property type="entry name" value="Peptidase_M17_C"/>
</dbReference>
<dbReference type="Gene3D" id="3.40.630.10">
    <property type="entry name" value="Zn peptidases"/>
    <property type="match status" value="1"/>
</dbReference>
<evidence type="ECO:0000313" key="20">
    <source>
        <dbReference type="Proteomes" id="UP000663828"/>
    </source>
</evidence>
<dbReference type="SUPFAM" id="SSF57850">
    <property type="entry name" value="RING/U-box"/>
    <property type="match status" value="1"/>
</dbReference>
<keyword evidence="12" id="KW-0378">Hydrolase</keyword>
<evidence type="ECO:0000313" key="19">
    <source>
        <dbReference type="EMBL" id="CAF0941861.1"/>
    </source>
</evidence>
<dbReference type="GO" id="GO:0008270">
    <property type="term" value="F:zinc ion binding"/>
    <property type="evidence" value="ECO:0007669"/>
    <property type="project" value="UniProtKB-KW"/>
</dbReference>
<dbReference type="PRINTS" id="PR00481">
    <property type="entry name" value="LAMNOPPTDASE"/>
</dbReference>
<protein>
    <recommendedName>
        <fullName evidence="4">RING-type E3 ubiquitin transferase</fullName>
        <ecNumber evidence="4">2.3.2.27</ecNumber>
    </recommendedName>
</protein>
<feature type="transmembrane region" description="Helical" evidence="17">
    <location>
        <begin position="6"/>
        <end position="23"/>
    </location>
</feature>
<keyword evidence="6" id="KW-0645">Protease</keyword>
<keyword evidence="9" id="KW-0479">Metal-binding</keyword>
<comment type="subcellular location">
    <subcellularLocation>
        <location evidence="2">Membrane</location>
        <topology evidence="2">Multi-pass membrane protein</topology>
    </subcellularLocation>
</comment>
<evidence type="ECO:0000256" key="6">
    <source>
        <dbReference type="ARBA" id="ARBA00022670"/>
    </source>
</evidence>
<evidence type="ECO:0000256" key="12">
    <source>
        <dbReference type="ARBA" id="ARBA00022801"/>
    </source>
</evidence>
<dbReference type="InterPro" id="IPR022170">
    <property type="entry name" value="MUL1-like"/>
</dbReference>
<evidence type="ECO:0000259" key="18">
    <source>
        <dbReference type="PROSITE" id="PS50089"/>
    </source>
</evidence>
<dbReference type="GO" id="GO:0016567">
    <property type="term" value="P:protein ubiquitination"/>
    <property type="evidence" value="ECO:0007669"/>
    <property type="project" value="InterPro"/>
</dbReference>
<evidence type="ECO:0000256" key="11">
    <source>
        <dbReference type="ARBA" id="ARBA00022786"/>
    </source>
</evidence>
<evidence type="ECO:0000256" key="3">
    <source>
        <dbReference type="ARBA" id="ARBA00009528"/>
    </source>
</evidence>
<sequence>MSGWDWLWVVGELGVTYGCYVFWKKNDKYAAVLEVSPHIDIDNLKNFSSMTTSVDYATVHGLVQPNDLKSHSRLTSNFTADCIGVIHRLTLHEQKLQKLQSSWAETKKLISAATRYVPFRLVSSKGNYVCIDKPLQFKSIEDQLDVTHVRFDPNPSSSVQKVFETLLGNLSKGVETREEMLLNNTQLTGIGRLEKRLNVWHLVPHEQWGGILTRSSRDEILASFRNRSSWSRIFTILFSSLTGCTIIYLIFKYYSRTPRISNNSRRRVIPPATQDANTNDATRLQCVICLDHEIVYSLQPCSHLALCQSCAEQLQRRSRFEQKCPICRTPIEQYQHRLMISKCRSILSQHSRSCSVFYRQFLTNVNSVKDLNSSSKDYDALVVVATELDQIKDHVDHSVTKDLQAFRQLNKKFDKDVTVTINDVVPGKRLIYSSTGKVTRDFDDVRRFADAAAAGMKKALALGAKCPLIASFGSKLYQQAHLVTLLSALETTYVPLQVREDKPAEKTKVDRLGVYIPQTSSDCNDKLVSYARAIELGRVVGRDIGGADPERMAPPRVVDYVQEIFGKSSGIKINIIKDQNEIDKDFPLFAAVNRAARGIDRHQGRLIFLEYTGEGEINSTAMLVGKGVTYDTGGLDIKTGGGMTSMSYDKCGAASVAGFFKVLSELKPKQLKAIGVLAVARNSCGEEGYVTDEILKARAGVRIRVGSTDAEGRLVMADSLCYMKELALKEVNPQLFTIATLTGHAARTYGDNYTAVMDNGPAREKKIAQRLQELGENIGDPFEISTVRREDYDFIDDKSKVADILQCNTRPSNVTSRGHQYPAAFLARASGLDKHGRDSDKPLSYTHLDIAGSAGKLPGLPTARPIPALCQMFIADRVL</sequence>
<keyword evidence="14 17" id="KW-1133">Transmembrane helix</keyword>
<keyword evidence="8 17" id="KW-0812">Transmembrane</keyword>
<evidence type="ECO:0000256" key="1">
    <source>
        <dbReference type="ARBA" id="ARBA00000900"/>
    </source>
</evidence>
<evidence type="ECO:0000256" key="17">
    <source>
        <dbReference type="SAM" id="Phobius"/>
    </source>
</evidence>
<dbReference type="AlphaFoldDB" id="A0A814CIG0"/>